<dbReference type="Gene3D" id="3.90.1150.10">
    <property type="entry name" value="Aspartate Aminotransferase, domain 1"/>
    <property type="match status" value="1"/>
</dbReference>
<keyword evidence="6" id="KW-0663">Pyridoxal phosphate</keyword>
<comment type="similarity">
    <text evidence="2">Belongs to the class-I pyridoxal-phosphate-dependent aminotransferase family.</text>
</comment>
<dbReference type="InterPro" id="IPR015422">
    <property type="entry name" value="PyrdxlP-dep_Trfase_small"/>
</dbReference>
<comment type="cofactor">
    <cofactor evidence="1">
        <name>pyridoxal 5'-phosphate</name>
        <dbReference type="ChEBI" id="CHEBI:597326"/>
    </cofactor>
</comment>
<dbReference type="GO" id="GO:0004838">
    <property type="term" value="F:L-tyrosine-2-oxoglutarate transaminase activity"/>
    <property type="evidence" value="ECO:0007669"/>
    <property type="project" value="TreeGrafter"/>
</dbReference>
<keyword evidence="5" id="KW-0808">Transferase</keyword>
<comment type="caution">
    <text evidence="8">The sequence shown here is derived from an EMBL/GenBank/DDBJ whole genome shotgun (WGS) entry which is preliminary data.</text>
</comment>
<evidence type="ECO:0000256" key="5">
    <source>
        <dbReference type="ARBA" id="ARBA00022679"/>
    </source>
</evidence>
<dbReference type="Pfam" id="PF00155">
    <property type="entry name" value="Aminotran_1_2"/>
    <property type="match status" value="1"/>
</dbReference>
<dbReference type="AlphaFoldDB" id="A0A1X1D3C2"/>
<reference evidence="8 9" key="1">
    <citation type="journal article" date="2017" name="Antonie Van Leeuwenhoek">
        <title>Phylogenomic resolution of the bacterial genus Pantoea and its relationship with Erwinia and Tatumella.</title>
        <authorList>
            <person name="Palmer M."/>
            <person name="Steenkamp E.T."/>
            <person name="Coetzee M.P."/>
            <person name="Chan W.Y."/>
            <person name="van Zyl E."/>
            <person name="De Maayer P."/>
            <person name="Coutinho T.A."/>
            <person name="Blom J."/>
            <person name="Smits T.H."/>
            <person name="Duffy B."/>
            <person name="Venter S.N."/>
        </authorList>
    </citation>
    <scope>NUCLEOTIDE SEQUENCE [LARGE SCALE GENOMIC DNA]</scope>
    <source>
        <strain evidence="8 9">LMG 26275</strain>
    </source>
</reference>
<dbReference type="OrthoDB" id="9766445at2"/>
<dbReference type="Gene3D" id="3.40.640.10">
    <property type="entry name" value="Type I PLP-dependent aspartate aminotransferase-like (Major domain)"/>
    <property type="match status" value="1"/>
</dbReference>
<evidence type="ECO:0000313" key="8">
    <source>
        <dbReference type="EMBL" id="ORM71169.1"/>
    </source>
</evidence>
<dbReference type="CDD" id="cd00609">
    <property type="entry name" value="AAT_like"/>
    <property type="match status" value="1"/>
</dbReference>
<keyword evidence="4" id="KW-0032">Aminotransferase</keyword>
<feature type="domain" description="Aminotransferase class I/classII large" evidence="7">
    <location>
        <begin position="28"/>
        <end position="385"/>
    </location>
</feature>
<name>A0A1X1D3C2_9GAMM</name>
<evidence type="ECO:0000256" key="2">
    <source>
        <dbReference type="ARBA" id="ARBA00007441"/>
    </source>
</evidence>
<dbReference type="GO" id="GO:0005829">
    <property type="term" value="C:cytosol"/>
    <property type="evidence" value="ECO:0007669"/>
    <property type="project" value="TreeGrafter"/>
</dbReference>
<evidence type="ECO:0000259" key="7">
    <source>
        <dbReference type="Pfam" id="PF00155"/>
    </source>
</evidence>
<evidence type="ECO:0000313" key="9">
    <source>
        <dbReference type="Proteomes" id="UP000193558"/>
    </source>
</evidence>
<proteinExistence type="inferred from homology"/>
<dbReference type="GO" id="GO:0004069">
    <property type="term" value="F:L-aspartate:2-oxoglutarate aminotransferase activity"/>
    <property type="evidence" value="ECO:0007669"/>
    <property type="project" value="TreeGrafter"/>
</dbReference>
<dbReference type="PANTHER" id="PTHR11879">
    <property type="entry name" value="ASPARTATE AMINOTRANSFERASE"/>
    <property type="match status" value="1"/>
</dbReference>
<dbReference type="InterPro" id="IPR000796">
    <property type="entry name" value="Asp_trans"/>
</dbReference>
<gene>
    <name evidence="8" type="ORF">HA51_04635</name>
</gene>
<dbReference type="Proteomes" id="UP000193558">
    <property type="component" value="Unassembled WGS sequence"/>
</dbReference>
<evidence type="ECO:0000256" key="1">
    <source>
        <dbReference type="ARBA" id="ARBA00001933"/>
    </source>
</evidence>
<evidence type="ECO:0000256" key="4">
    <source>
        <dbReference type="ARBA" id="ARBA00022576"/>
    </source>
</evidence>
<dbReference type="GO" id="GO:0030170">
    <property type="term" value="F:pyridoxal phosphate binding"/>
    <property type="evidence" value="ECO:0007669"/>
    <property type="project" value="InterPro"/>
</dbReference>
<evidence type="ECO:0000256" key="6">
    <source>
        <dbReference type="ARBA" id="ARBA00022898"/>
    </source>
</evidence>
<protein>
    <recommendedName>
        <fullName evidence="7">Aminotransferase class I/classII large domain-containing protein</fullName>
    </recommendedName>
</protein>
<dbReference type="NCBIfam" id="NF006719">
    <property type="entry name" value="PRK09257.1"/>
    <property type="match status" value="1"/>
</dbReference>
<sequence>MFKSLPPAARDTLWDITERFAIDHRPGKLDLILGMYRDETGLTPVLEAVKQAERKLAENAAPKTYKTMAGNKAFCDGMAKILLGSGNPRLKELVATQSVGGAGALRMLAELVAAANPCATVWTSDPGYVNHRPLMASGGLRVDIYPWKANVQGLDLAALFSGLNNTVPGDVLLIQGCCHNPAGIDPSFSQWEEIADFCLNKQLIPIIDMAYHGLGEGMDTDAAGLRLMVQKLETVLIAATCSKNMGLYCERVGVAYVVTAETHSLPLIRKTFEQSARRTYSMPPEHGAAIAAELFSSPTEWLAELDVMRQRIQSVRTTLAQALLEVGLNGFAGIHQHSGMFSLLPLSQQQMEQLRTEYAIYGTDEGRINIAGLTEQSARYVAKAILAVTQRSEVPGTTQDN</sequence>
<dbReference type="InterPro" id="IPR015424">
    <property type="entry name" value="PyrdxlP-dep_Trfase"/>
</dbReference>
<dbReference type="EMBL" id="MLFR01000002">
    <property type="protein sequence ID" value="ORM71169.1"/>
    <property type="molecule type" value="Genomic_DNA"/>
</dbReference>
<dbReference type="SUPFAM" id="SSF53383">
    <property type="entry name" value="PLP-dependent transferases"/>
    <property type="match status" value="1"/>
</dbReference>
<accession>A0A1X1D3C2</accession>
<dbReference type="RefSeq" id="WP_084932459.1">
    <property type="nucleotide sequence ID" value="NZ_MLFR01000002.1"/>
</dbReference>
<organism evidence="8 9">
    <name type="scientific">Pantoea rwandensis</name>
    <dbReference type="NCBI Taxonomy" id="1076550"/>
    <lineage>
        <taxon>Bacteria</taxon>
        <taxon>Pseudomonadati</taxon>
        <taxon>Pseudomonadota</taxon>
        <taxon>Gammaproteobacteria</taxon>
        <taxon>Enterobacterales</taxon>
        <taxon>Erwiniaceae</taxon>
        <taxon>Pantoea</taxon>
    </lineage>
</organism>
<dbReference type="InterPro" id="IPR004839">
    <property type="entry name" value="Aminotransferase_I/II_large"/>
</dbReference>
<dbReference type="GO" id="GO:0042802">
    <property type="term" value="F:identical protein binding"/>
    <property type="evidence" value="ECO:0007669"/>
    <property type="project" value="TreeGrafter"/>
</dbReference>
<evidence type="ECO:0000256" key="3">
    <source>
        <dbReference type="ARBA" id="ARBA00011738"/>
    </source>
</evidence>
<dbReference type="PRINTS" id="PR00799">
    <property type="entry name" value="TRANSAMINASE"/>
</dbReference>
<dbReference type="PANTHER" id="PTHR11879:SF22">
    <property type="entry name" value="ASPARTATE AMINOTRANSFERASE, MITOCHONDRIAL"/>
    <property type="match status" value="1"/>
</dbReference>
<dbReference type="GO" id="GO:0033585">
    <property type="term" value="P:L-phenylalanine biosynthetic process from chorismate via phenylpyruvate"/>
    <property type="evidence" value="ECO:0007669"/>
    <property type="project" value="TreeGrafter"/>
</dbReference>
<dbReference type="InterPro" id="IPR015421">
    <property type="entry name" value="PyrdxlP-dep_Trfase_major"/>
</dbReference>
<comment type="subunit">
    <text evidence="3">Homodimer.</text>
</comment>